<evidence type="ECO:0000256" key="1">
    <source>
        <dbReference type="SAM" id="Phobius"/>
    </source>
</evidence>
<keyword evidence="1" id="KW-0812">Transmembrane</keyword>
<feature type="transmembrane region" description="Helical" evidence="1">
    <location>
        <begin position="12"/>
        <end position="33"/>
    </location>
</feature>
<dbReference type="PATRIC" id="fig|742743.3.peg.1081"/>
<comment type="caution">
    <text evidence="2">The sequence shown here is derived from an EMBL/GenBank/DDBJ whole genome shotgun (WGS) entry which is preliminary data.</text>
</comment>
<evidence type="ECO:0000313" key="3">
    <source>
        <dbReference type="Proteomes" id="UP000003277"/>
    </source>
</evidence>
<dbReference type="RefSeq" id="WP_008859557.1">
    <property type="nucleotide sequence ID" value="NZ_JH591188.1"/>
</dbReference>
<dbReference type="OrthoDB" id="1634645at2"/>
<proteinExistence type="predicted"/>
<dbReference type="HOGENOM" id="CLU_1537646_0_0_9"/>
<dbReference type="STRING" id="742743.HMPREF9453_01062"/>
<dbReference type="EMBL" id="ADLT01000031">
    <property type="protein sequence ID" value="EHO63019.1"/>
    <property type="molecule type" value="Genomic_DNA"/>
</dbReference>
<organism evidence="2 3">
    <name type="scientific">Dialister succinatiphilus YIT 11850</name>
    <dbReference type="NCBI Taxonomy" id="742743"/>
    <lineage>
        <taxon>Bacteria</taxon>
        <taxon>Bacillati</taxon>
        <taxon>Bacillota</taxon>
        <taxon>Negativicutes</taxon>
        <taxon>Veillonellales</taxon>
        <taxon>Veillonellaceae</taxon>
        <taxon>Dialister</taxon>
    </lineage>
</organism>
<name>H1D0C4_9FIRM</name>
<reference evidence="2 3" key="1">
    <citation type="submission" date="2011-11" db="EMBL/GenBank/DDBJ databases">
        <title>The Genome Sequence of Dialister succinatiphilus YIT 11850.</title>
        <authorList>
            <consortium name="The Broad Institute Genome Sequencing Platform"/>
            <person name="Earl A."/>
            <person name="Ward D."/>
            <person name="Feldgarden M."/>
            <person name="Gevers D."/>
            <person name="Morotomi M."/>
            <person name="Young S.K."/>
            <person name="Zeng Q."/>
            <person name="Gargeya S."/>
            <person name="Fitzgerald M."/>
            <person name="Haas B."/>
            <person name="Abouelleil A."/>
            <person name="Alvarado L."/>
            <person name="Arachchi H.M."/>
            <person name="Berlin A."/>
            <person name="Brown A."/>
            <person name="Chapman S.B."/>
            <person name="Dunbar C."/>
            <person name="Gearin G."/>
            <person name="Goldberg J."/>
            <person name="Griggs A."/>
            <person name="Gujja S."/>
            <person name="Heiman D."/>
            <person name="Howarth C."/>
            <person name="Lui A."/>
            <person name="MacDonald P.J.P."/>
            <person name="Montmayeur A."/>
            <person name="Murphy C."/>
            <person name="Neiman D."/>
            <person name="Pearson M."/>
            <person name="Priest M."/>
            <person name="Roberts A."/>
            <person name="Saif S."/>
            <person name="Shea T."/>
            <person name="Sisk P."/>
            <person name="Stolte C."/>
            <person name="Sykes S."/>
            <person name="Wortman J."/>
            <person name="Nusbaum C."/>
            <person name="Birren B."/>
        </authorList>
    </citation>
    <scope>NUCLEOTIDE SEQUENCE [LARGE SCALE GENOMIC DNA]</scope>
    <source>
        <strain evidence="2 3">YIT 11850</strain>
    </source>
</reference>
<keyword evidence="1" id="KW-0472">Membrane</keyword>
<dbReference type="Proteomes" id="UP000003277">
    <property type="component" value="Unassembled WGS sequence"/>
</dbReference>
<sequence>MRRKGVILLDGLMALFLISALAVMVLPLAGSWLSALERGRTGTKLSETGLFAMDFMVEKIRNNRHSAAGGVRGNSYDYRDFTARGTEGTYRFFVDREKLKLRLYNDNIQPLTGEYTGPEAYAFLPGRPSLFRQAEGGPVTISFTMHHQMMGMDRDFETSVIPYADFYKKGEAYE</sequence>
<keyword evidence="1" id="KW-1133">Transmembrane helix</keyword>
<keyword evidence="3" id="KW-1185">Reference proteome</keyword>
<gene>
    <name evidence="2" type="ORF">HMPREF9453_01062</name>
</gene>
<accession>H1D0C4</accession>
<evidence type="ECO:0000313" key="2">
    <source>
        <dbReference type="EMBL" id="EHO63019.1"/>
    </source>
</evidence>
<dbReference type="AlphaFoldDB" id="H1D0C4"/>
<protein>
    <recommendedName>
        <fullName evidence="4">Prepilin-type N-terminal cleavage/methylation domain-containing protein</fullName>
    </recommendedName>
</protein>
<evidence type="ECO:0008006" key="4">
    <source>
        <dbReference type="Google" id="ProtNLM"/>
    </source>
</evidence>